<dbReference type="InterPro" id="IPR005999">
    <property type="entry name" value="Glycerol_kin"/>
</dbReference>
<dbReference type="InterPro" id="IPR000577">
    <property type="entry name" value="Carb_kinase_FGGY"/>
</dbReference>
<dbReference type="PANTHER" id="PTHR10196">
    <property type="entry name" value="SUGAR KINASE"/>
    <property type="match status" value="1"/>
</dbReference>
<comment type="pathway">
    <text evidence="1">Polyol metabolism; glycerol degradation via glycerol kinase pathway; sn-glycerol 3-phosphate from glycerol: step 1/1.</text>
</comment>
<keyword evidence="7" id="KW-0319">Glycerol metabolism</keyword>
<dbReference type="EC" id="2.7.1.30" evidence="3"/>
<dbReference type="GO" id="GO:0005524">
    <property type="term" value="F:ATP binding"/>
    <property type="evidence" value="ECO:0007669"/>
    <property type="project" value="UniProtKB-KW"/>
</dbReference>
<dbReference type="InterPro" id="IPR043129">
    <property type="entry name" value="ATPase_NBD"/>
</dbReference>
<dbReference type="PIRSF" id="PIRSF000538">
    <property type="entry name" value="GlpK"/>
    <property type="match status" value="1"/>
</dbReference>
<comment type="catalytic activity">
    <reaction evidence="10">
        <text>glycerol + ATP = sn-glycerol 3-phosphate + ADP + H(+)</text>
        <dbReference type="Rhea" id="RHEA:21644"/>
        <dbReference type="ChEBI" id="CHEBI:15378"/>
        <dbReference type="ChEBI" id="CHEBI:17754"/>
        <dbReference type="ChEBI" id="CHEBI:30616"/>
        <dbReference type="ChEBI" id="CHEBI:57597"/>
        <dbReference type="ChEBI" id="CHEBI:456216"/>
        <dbReference type="EC" id="2.7.1.30"/>
    </reaction>
</comment>
<dbReference type="Pfam" id="PF00370">
    <property type="entry name" value="FGGY_N"/>
    <property type="match status" value="1"/>
</dbReference>
<feature type="domain" description="Carbohydrate kinase FGGY C-terminal" evidence="12">
    <location>
        <begin position="266"/>
        <end position="452"/>
    </location>
</feature>
<dbReference type="PROSITE" id="PS00933">
    <property type="entry name" value="FGGY_KINASES_1"/>
    <property type="match status" value="1"/>
</dbReference>
<evidence type="ECO:0000256" key="8">
    <source>
        <dbReference type="ARBA" id="ARBA00022840"/>
    </source>
</evidence>
<evidence type="ECO:0000313" key="14">
    <source>
        <dbReference type="Proteomes" id="UP000058857"/>
    </source>
</evidence>
<feature type="domain" description="Carbohydrate kinase FGGY N-terminal" evidence="11">
    <location>
        <begin position="9"/>
        <end position="256"/>
    </location>
</feature>
<dbReference type="Proteomes" id="UP000058857">
    <property type="component" value="Chromosome 1"/>
</dbReference>
<dbReference type="PANTHER" id="PTHR10196:SF69">
    <property type="entry name" value="GLYCEROL KINASE"/>
    <property type="match status" value="1"/>
</dbReference>
<dbReference type="EMBL" id="CP012029">
    <property type="protein sequence ID" value="ALO25492.1"/>
    <property type="molecule type" value="Genomic_DNA"/>
</dbReference>
<dbReference type="GO" id="GO:0005829">
    <property type="term" value="C:cytosol"/>
    <property type="evidence" value="ECO:0007669"/>
    <property type="project" value="UniProtKB-ARBA"/>
</dbReference>
<organism evidence="13">
    <name type="scientific">Leptospira borgpetersenii serovar Ballum</name>
    <dbReference type="NCBI Taxonomy" id="280505"/>
    <lineage>
        <taxon>Bacteria</taxon>
        <taxon>Pseudomonadati</taxon>
        <taxon>Spirochaetota</taxon>
        <taxon>Spirochaetia</taxon>
        <taxon>Leptospirales</taxon>
        <taxon>Leptospiraceae</taxon>
        <taxon>Leptospira</taxon>
    </lineage>
</organism>
<name>A0A0S2IP84_LEPBO</name>
<evidence type="ECO:0000256" key="5">
    <source>
        <dbReference type="ARBA" id="ARBA00022741"/>
    </source>
</evidence>
<gene>
    <name evidence="13" type="ORF">LBBP_01187</name>
</gene>
<keyword evidence="6 13" id="KW-0418">Kinase</keyword>
<dbReference type="NCBIfam" id="NF000756">
    <property type="entry name" value="PRK00047.1"/>
    <property type="match status" value="1"/>
</dbReference>
<keyword evidence="5" id="KW-0547">Nucleotide-binding</keyword>
<evidence type="ECO:0000256" key="4">
    <source>
        <dbReference type="ARBA" id="ARBA00022679"/>
    </source>
</evidence>
<dbReference type="InterPro" id="IPR018485">
    <property type="entry name" value="FGGY_C"/>
</dbReference>
<comment type="similarity">
    <text evidence="2">Belongs to the FGGY kinase family.</text>
</comment>
<reference evidence="13 14" key="1">
    <citation type="journal article" date="2015" name="PLoS Negl. Trop. Dis.">
        <title>Distribution of Plasmids in Distinct Leptospira Pathogenic Species.</title>
        <authorList>
            <person name="Wang Y."/>
            <person name="Zhuang X."/>
            <person name="Zhong Y."/>
            <person name="Zhang C."/>
            <person name="Zhang Y."/>
            <person name="Zeng L."/>
            <person name="Zhu Y."/>
            <person name="He P."/>
            <person name="Dong K."/>
            <person name="Pal U."/>
            <person name="Guo X."/>
            <person name="Qin J."/>
        </authorList>
    </citation>
    <scope>NUCLEOTIDE SEQUENCE [LARGE SCALE GENOMIC DNA]</scope>
    <source>
        <strain evidence="13 14">56604</strain>
    </source>
</reference>
<evidence type="ECO:0000256" key="6">
    <source>
        <dbReference type="ARBA" id="ARBA00022777"/>
    </source>
</evidence>
<dbReference type="CDD" id="cd07786">
    <property type="entry name" value="FGGY_EcGK_like"/>
    <property type="match status" value="1"/>
</dbReference>
<dbReference type="FunFam" id="3.30.420.40:FF:000008">
    <property type="entry name" value="Glycerol kinase"/>
    <property type="match status" value="1"/>
</dbReference>
<dbReference type="PATRIC" id="fig|280505.15.peg.1158"/>
<dbReference type="GO" id="GO:0019563">
    <property type="term" value="P:glycerol catabolic process"/>
    <property type="evidence" value="ECO:0007669"/>
    <property type="project" value="TreeGrafter"/>
</dbReference>
<sequence>MGESFMSDYIIGIDAGTTGIRIFCFNRSGNVISSSYSEFKQYYPKSGWVEHDAEEIWAKTEKLIIKAIRNGKLSPSKAVAIGITNQRETTVLFDKDTGKPVYNAIVWQCRRTAGICKDLKSKGLEPLFRKKTGLVLDAYFSGTKIQWILENVKGVKARAEKGKILFGTIDTYLLHRLTNGKSHKTDHTNASRTLIYNIEKKEWDKELTQILGIPDSILPEAHNSSSLFGRTEKVKGLPDGIPISSLVGDQQGALFGQLCTEPGEAKNTYGTGCFLLFNTGNNFQISRNNLLTTLGCGPEGKTVYCLEGSVFIGGAVVQFLRDNLKFFKESKISEKFASSVKKEDEVVFVPAFTGLGAPYWDMNARGAILGLTRDTTPEQITKAALKSIALQSYELVEAIENDTGSKLKVLKVDGGATGNSWLMQYQSDVLGKRVIRPSNVDTTVLGAAFLAGLERGFFPSVADLKKKIKVNKEFFPQMKVAQREREIQIWKDSVRRIRTDQ</sequence>
<keyword evidence="8" id="KW-0067">ATP-binding</keyword>
<evidence type="ECO:0000313" key="13">
    <source>
        <dbReference type="EMBL" id="ALO25492.1"/>
    </source>
</evidence>
<dbReference type="InterPro" id="IPR018483">
    <property type="entry name" value="Carb_kinase_FGGY_CS"/>
</dbReference>
<evidence type="ECO:0000256" key="2">
    <source>
        <dbReference type="ARBA" id="ARBA00009156"/>
    </source>
</evidence>
<proteinExistence type="inferred from homology"/>
<evidence type="ECO:0000259" key="12">
    <source>
        <dbReference type="Pfam" id="PF02782"/>
    </source>
</evidence>
<evidence type="ECO:0000256" key="9">
    <source>
        <dbReference type="ARBA" id="ARBA00043149"/>
    </source>
</evidence>
<dbReference type="FunFam" id="3.30.420.40:FF:000007">
    <property type="entry name" value="Glycerol kinase"/>
    <property type="match status" value="1"/>
</dbReference>
<dbReference type="Gene3D" id="3.30.420.40">
    <property type="match status" value="2"/>
</dbReference>
<dbReference type="GO" id="GO:0004370">
    <property type="term" value="F:glycerol kinase activity"/>
    <property type="evidence" value="ECO:0007669"/>
    <property type="project" value="UniProtKB-EC"/>
</dbReference>
<dbReference type="Pfam" id="PF02782">
    <property type="entry name" value="FGGY_C"/>
    <property type="match status" value="1"/>
</dbReference>
<evidence type="ECO:0000256" key="1">
    <source>
        <dbReference type="ARBA" id="ARBA00005190"/>
    </source>
</evidence>
<evidence type="ECO:0000256" key="7">
    <source>
        <dbReference type="ARBA" id="ARBA00022798"/>
    </source>
</evidence>
<evidence type="ECO:0000256" key="3">
    <source>
        <dbReference type="ARBA" id="ARBA00012099"/>
    </source>
</evidence>
<dbReference type="AlphaFoldDB" id="A0A0S2IP84"/>
<dbReference type="InterPro" id="IPR018484">
    <property type="entry name" value="FGGY_N"/>
</dbReference>
<evidence type="ECO:0000259" key="11">
    <source>
        <dbReference type="Pfam" id="PF00370"/>
    </source>
</evidence>
<dbReference type="SUPFAM" id="SSF53067">
    <property type="entry name" value="Actin-like ATPase domain"/>
    <property type="match status" value="2"/>
</dbReference>
<dbReference type="GO" id="GO:0006072">
    <property type="term" value="P:glycerol-3-phosphate metabolic process"/>
    <property type="evidence" value="ECO:0007669"/>
    <property type="project" value="InterPro"/>
</dbReference>
<keyword evidence="4" id="KW-0808">Transferase</keyword>
<protein>
    <recommendedName>
        <fullName evidence="3">glycerol kinase</fullName>
        <ecNumber evidence="3">2.7.1.30</ecNumber>
    </recommendedName>
    <alternativeName>
        <fullName evidence="9">ATP:glycerol 3-phosphotransferase</fullName>
    </alternativeName>
</protein>
<accession>A0A0S2IP84</accession>
<evidence type="ECO:0000256" key="10">
    <source>
        <dbReference type="ARBA" id="ARBA00052101"/>
    </source>
</evidence>
<dbReference type="NCBIfam" id="TIGR01311">
    <property type="entry name" value="glycerol_kin"/>
    <property type="match status" value="1"/>
</dbReference>